<dbReference type="Pfam" id="PF00485">
    <property type="entry name" value="PRK"/>
    <property type="match status" value="1"/>
</dbReference>
<dbReference type="HOGENOM" id="CLU_023775_1_0_9"/>
<reference evidence="2 3" key="1">
    <citation type="submission" date="2014-06" db="EMBL/GenBank/DDBJ databases">
        <title>Genome characterization of distinct group I Clostridium botulinum lineages.</title>
        <authorList>
            <person name="Giordani F."/>
            <person name="Anselmo A."/>
            <person name="Fillo S."/>
            <person name="Palozzi A.M."/>
            <person name="Fortunato A."/>
            <person name="Gentile B."/>
            <person name="Ciammaruconi A."/>
            <person name="Anniballi F."/>
            <person name="De Medici D."/>
            <person name="Lista F."/>
        </authorList>
    </citation>
    <scope>NUCLEOTIDE SEQUENCE [LARGE SCALE GENOMIC DNA]</scope>
    <source>
        <strain evidence="2 3">B2 450</strain>
    </source>
</reference>
<dbReference type="EMBL" id="JXSU01000006">
    <property type="protein sequence ID" value="KIS25189.1"/>
    <property type="molecule type" value="Genomic_DNA"/>
</dbReference>
<dbReference type="SUPFAM" id="SSF52540">
    <property type="entry name" value="P-loop containing nucleoside triphosphate hydrolases"/>
    <property type="match status" value="1"/>
</dbReference>
<dbReference type="InterPro" id="IPR018163">
    <property type="entry name" value="Thr/Ala-tRNA-synth_IIc_edit"/>
</dbReference>
<dbReference type="GO" id="GO:0005524">
    <property type="term" value="F:ATP binding"/>
    <property type="evidence" value="ECO:0007669"/>
    <property type="project" value="InterPro"/>
</dbReference>
<dbReference type="RefSeq" id="WP_043030939.1">
    <property type="nucleotide sequence ID" value="NZ_JXSU01000006.1"/>
</dbReference>
<name>A0A0D1APZ9_CLOBO</name>
<dbReference type="OrthoDB" id="9764644at2"/>
<accession>A0A0D1APZ9</accession>
<dbReference type="SMART" id="SM00382">
    <property type="entry name" value="AAA"/>
    <property type="match status" value="1"/>
</dbReference>
<proteinExistence type="predicted"/>
<dbReference type="Proteomes" id="UP000032250">
    <property type="component" value="Unassembled WGS sequence"/>
</dbReference>
<dbReference type="PATRIC" id="fig|1379739.3.peg.499"/>
<evidence type="ECO:0000313" key="2">
    <source>
        <dbReference type="EMBL" id="KIS25189.1"/>
    </source>
</evidence>
<dbReference type="InterPro" id="IPR027417">
    <property type="entry name" value="P-loop_NTPase"/>
</dbReference>
<feature type="domain" description="AAA+ ATPase" evidence="1">
    <location>
        <begin position="285"/>
        <end position="446"/>
    </location>
</feature>
<organism evidence="2 3">
    <name type="scientific">Clostridium botulinum B2 450</name>
    <dbReference type="NCBI Taxonomy" id="1379739"/>
    <lineage>
        <taxon>Bacteria</taxon>
        <taxon>Bacillati</taxon>
        <taxon>Bacillota</taxon>
        <taxon>Clostridia</taxon>
        <taxon>Eubacteriales</taxon>
        <taxon>Clostridiaceae</taxon>
        <taxon>Clostridium</taxon>
    </lineage>
</organism>
<dbReference type="CDD" id="cd02028">
    <property type="entry name" value="UMPK_like"/>
    <property type="match status" value="1"/>
</dbReference>
<gene>
    <name evidence="2" type="ORF">N495_01005</name>
</gene>
<dbReference type="GO" id="GO:0016301">
    <property type="term" value="F:kinase activity"/>
    <property type="evidence" value="ECO:0007669"/>
    <property type="project" value="InterPro"/>
</dbReference>
<comment type="caution">
    <text evidence="2">The sequence shown here is derived from an EMBL/GenBank/DDBJ whole genome shotgun (WGS) entry which is preliminary data.</text>
</comment>
<dbReference type="Gene3D" id="3.30.980.10">
    <property type="entry name" value="Threonyl-trna Synthetase, Chain A, domain 2"/>
    <property type="match status" value="1"/>
</dbReference>
<dbReference type="InterPro" id="IPR003593">
    <property type="entry name" value="AAA+_ATPase"/>
</dbReference>
<dbReference type="AlphaFoldDB" id="A0A0D1APZ9"/>
<evidence type="ECO:0000259" key="1">
    <source>
        <dbReference type="SMART" id="SM00382"/>
    </source>
</evidence>
<dbReference type="InterPro" id="IPR006083">
    <property type="entry name" value="PRK/URK"/>
</dbReference>
<sequence>MEELKLYMPNGSNILVSGDKILYDVVKENKLESNIPIVLGKIDEEYYELTSKVKKEGVFTPVDITDEMGLKTYVRTLQFIFIKAVLDLYPEATVIIEHSLGKGLYGEIHKNISLNENDILKIKNKMNEIISKDIKIKKVSVKKEKAIEIFKEYGMKDKVRLLSHIPHEEVKLYELDGRYDYFYGPMAYSTGAIKNFDIMYYDPGFILRYPREKDPFNIPEFVEYKKLTKIFRETEKWAKILDVGDVGALNDKVVYGEIKDIIRVSEALHEKKIANIADMIYDKENIKMVLISGPSSSGKTTFANRLGIQLRVNALVPVPISLDNYFVNREDTPKDENGDYDFESIDALDIDLFNENLKHILKGEEVQIPTFNFKKGKREYNDKKIKLPKNGILIIEGIHGLNPILTREIPDKNKFKIYISALTQLNIDNHNRVSTTDVRIIRRLVRDYLSRGYKGEETLKMWPSIKRGEDRNIFVFQENADVMFNSTIVYELCILKKYALAELNKIDKNSTVHYEATRLKSFLNFFKEVDMNLVPDNSILREFIGGSCFYEY</sequence>
<evidence type="ECO:0000313" key="3">
    <source>
        <dbReference type="Proteomes" id="UP000032250"/>
    </source>
</evidence>
<dbReference type="Gene3D" id="3.40.50.300">
    <property type="entry name" value="P-loop containing nucleotide triphosphate hydrolases"/>
    <property type="match status" value="1"/>
</dbReference>
<protein>
    <submittedName>
        <fullName evidence="2">ATPase AAA</fullName>
    </submittedName>
</protein>
<dbReference type="SUPFAM" id="SSF55186">
    <property type="entry name" value="ThrRS/AlaRS common domain"/>
    <property type="match status" value="1"/>
</dbReference>
<dbReference type="PANTHER" id="PTHR10285">
    <property type="entry name" value="URIDINE KINASE"/>
    <property type="match status" value="1"/>
</dbReference>
<dbReference type="FunFam" id="3.40.50.300:FF:001230">
    <property type="entry name" value="Phosphoribulokinase/uridine kinase family protein"/>
    <property type="match status" value="1"/>
</dbReference>